<dbReference type="PANTHER" id="PTHR28181">
    <property type="entry name" value="UPF0655 PROTEIN YCR015C"/>
    <property type="match status" value="1"/>
</dbReference>
<reference evidence="1 2" key="1">
    <citation type="journal article" date="2007" name="Proc. Natl. Acad. Sci. U.S.A.">
        <title>Independent sorting-out of thousands of duplicated gene pairs in two yeast species descended from a whole-genome duplication.</title>
        <authorList>
            <person name="Scannell D.R."/>
            <person name="Frank A.C."/>
            <person name="Conant G.C."/>
            <person name="Byrne K.P."/>
            <person name="Woolfit M."/>
            <person name="Wolfe K.H."/>
        </authorList>
    </citation>
    <scope>NUCLEOTIDE SEQUENCE [LARGE SCALE GENOMIC DNA]</scope>
    <source>
        <strain evidence="2">ATCC 22028 / DSM 70294 / BCRC 21397 / CBS 2163 / NBRC 10782 / NRRL Y-8283 / UCD 57-17</strain>
    </source>
</reference>
<accession>A7TNE1</accession>
<dbReference type="eggNOG" id="ENOG502S7B4">
    <property type="taxonomic scope" value="Eukaryota"/>
</dbReference>
<dbReference type="PhylomeDB" id="A7TNE1"/>
<organism evidence="2">
    <name type="scientific">Vanderwaltozyma polyspora (strain ATCC 22028 / DSM 70294 / BCRC 21397 / CBS 2163 / NBRC 10782 / NRRL Y-8283 / UCD 57-17)</name>
    <name type="common">Kluyveromyces polysporus</name>
    <dbReference type="NCBI Taxonomy" id="436907"/>
    <lineage>
        <taxon>Eukaryota</taxon>
        <taxon>Fungi</taxon>
        <taxon>Dikarya</taxon>
        <taxon>Ascomycota</taxon>
        <taxon>Saccharomycotina</taxon>
        <taxon>Saccharomycetes</taxon>
        <taxon>Saccharomycetales</taxon>
        <taxon>Saccharomycetaceae</taxon>
        <taxon>Vanderwaltozyma</taxon>
    </lineage>
</organism>
<proteinExistence type="predicted"/>
<evidence type="ECO:0000313" key="1">
    <source>
        <dbReference type="EMBL" id="EDO16194.1"/>
    </source>
</evidence>
<name>A7TNE1_VANPO</name>
<evidence type="ECO:0000313" key="2">
    <source>
        <dbReference type="Proteomes" id="UP000000267"/>
    </source>
</evidence>
<dbReference type="PANTHER" id="PTHR28181:SF1">
    <property type="entry name" value="COLD TOLERANCE PROTEIN 1"/>
    <property type="match status" value="1"/>
</dbReference>
<dbReference type="EMBL" id="DS480430">
    <property type="protein sequence ID" value="EDO16194.1"/>
    <property type="molecule type" value="Genomic_DNA"/>
</dbReference>
<dbReference type="InterPro" id="IPR023214">
    <property type="entry name" value="HAD_sf"/>
</dbReference>
<dbReference type="RefSeq" id="XP_001644052.1">
    <property type="nucleotide sequence ID" value="XM_001644002.1"/>
</dbReference>
<dbReference type="GO" id="GO:0042131">
    <property type="term" value="F:thiamine phosphate phosphatase activity"/>
    <property type="evidence" value="ECO:0007669"/>
    <property type="project" value="EnsemblFungi"/>
</dbReference>
<dbReference type="HOGENOM" id="CLU_056574_0_0_1"/>
<dbReference type="Gene3D" id="3.40.50.1000">
    <property type="entry name" value="HAD superfamily/HAD-like"/>
    <property type="match status" value="1"/>
</dbReference>
<dbReference type="KEGG" id="vpo:Kpol_1014p12"/>
<protein>
    <submittedName>
        <fullName evidence="1">Uncharacterized protein</fullName>
    </submittedName>
</protein>
<dbReference type="InParanoid" id="A7TNE1"/>
<keyword evidence="2" id="KW-1185">Reference proteome</keyword>
<dbReference type="GO" id="GO:0006817">
    <property type="term" value="P:phosphate ion transport"/>
    <property type="evidence" value="ECO:0007669"/>
    <property type="project" value="EnsemblFungi"/>
</dbReference>
<dbReference type="OrthoDB" id="10255128at2759"/>
<dbReference type="InterPro" id="IPR036412">
    <property type="entry name" value="HAD-like_sf"/>
</dbReference>
<dbReference type="STRING" id="436907.A7TNE1"/>
<dbReference type="OMA" id="STTDMEC"/>
<dbReference type="SUPFAM" id="SSF56784">
    <property type="entry name" value="HAD-like"/>
    <property type="match status" value="1"/>
</dbReference>
<dbReference type="GeneID" id="5544356"/>
<dbReference type="InterPro" id="IPR050849">
    <property type="entry name" value="HAD-like_hydrolase_phosphatase"/>
</dbReference>
<dbReference type="Proteomes" id="UP000000267">
    <property type="component" value="Unassembled WGS sequence"/>
</dbReference>
<dbReference type="AlphaFoldDB" id="A7TNE1"/>
<dbReference type="FunCoup" id="A7TNE1">
    <property type="interactions" value="28"/>
</dbReference>
<sequence length="320" mass="37072">MVVKRGCPNILRMVNVIIADFDETITVKDTISIVAKMPYIFKANKNLPEWSFFTDYYLSIYKQNIRNFKRSIPIVSSSLPNNIDDYYSSLSNEFNYQKFLKANIEELSIDKLTKYNVFKDISVSQVKQFARDPGCHDLVRKGFQQFLTNYQHHFNIISINWSKEFISNVIKNNCEIDIPLQSINCNDLLLDNGVYTGTFSRDNIVGSDKVVTLEKIITSNEDNSSALTSPNVYWYIGDSETDLLCLLHPRVNGILLLDPLENKDKFLRITRTLLNIVDPKLQEFIDTPDERFIKCLSKGSNNVYLAKDWYSINQYINSFK</sequence>
<gene>
    <name evidence="1" type="ORF">Kpol_1014p12</name>
</gene>